<gene>
    <name evidence="1" type="primary">Vigan.07G175600</name>
    <name evidence="1" type="ORF">VIGAN_07175600</name>
</gene>
<dbReference type="EMBL" id="AP015040">
    <property type="protein sequence ID" value="BAT92894.1"/>
    <property type="molecule type" value="Genomic_DNA"/>
</dbReference>
<evidence type="ECO:0000313" key="2">
    <source>
        <dbReference type="Proteomes" id="UP000291084"/>
    </source>
</evidence>
<keyword evidence="2" id="KW-1185">Reference proteome</keyword>
<proteinExistence type="predicted"/>
<organism evidence="1 2">
    <name type="scientific">Vigna angularis var. angularis</name>
    <dbReference type="NCBI Taxonomy" id="157739"/>
    <lineage>
        <taxon>Eukaryota</taxon>
        <taxon>Viridiplantae</taxon>
        <taxon>Streptophyta</taxon>
        <taxon>Embryophyta</taxon>
        <taxon>Tracheophyta</taxon>
        <taxon>Spermatophyta</taxon>
        <taxon>Magnoliopsida</taxon>
        <taxon>eudicotyledons</taxon>
        <taxon>Gunneridae</taxon>
        <taxon>Pentapetalae</taxon>
        <taxon>rosids</taxon>
        <taxon>fabids</taxon>
        <taxon>Fabales</taxon>
        <taxon>Fabaceae</taxon>
        <taxon>Papilionoideae</taxon>
        <taxon>50 kb inversion clade</taxon>
        <taxon>NPAAA clade</taxon>
        <taxon>indigoferoid/millettioid clade</taxon>
        <taxon>Phaseoleae</taxon>
        <taxon>Vigna</taxon>
    </lineage>
</organism>
<reference evidence="1 2" key="1">
    <citation type="journal article" date="2015" name="Sci. Rep.">
        <title>The power of single molecule real-time sequencing technology in the de novo assembly of a eukaryotic genome.</title>
        <authorList>
            <person name="Sakai H."/>
            <person name="Naito K."/>
            <person name="Ogiso-Tanaka E."/>
            <person name="Takahashi Y."/>
            <person name="Iseki K."/>
            <person name="Muto C."/>
            <person name="Satou K."/>
            <person name="Teruya K."/>
            <person name="Shiroma A."/>
            <person name="Shimoji M."/>
            <person name="Hirano T."/>
            <person name="Itoh T."/>
            <person name="Kaga A."/>
            <person name="Tomooka N."/>
        </authorList>
    </citation>
    <scope>NUCLEOTIDE SEQUENCE [LARGE SCALE GENOMIC DNA]</scope>
    <source>
        <strain evidence="2">cv. Shumari</strain>
    </source>
</reference>
<accession>A0A0S3SJC6</accession>
<protein>
    <submittedName>
        <fullName evidence="1">Uncharacterized protein</fullName>
    </submittedName>
</protein>
<evidence type="ECO:0000313" key="1">
    <source>
        <dbReference type="EMBL" id="BAT92894.1"/>
    </source>
</evidence>
<dbReference type="AlphaFoldDB" id="A0A0S3SJC6"/>
<sequence length="68" mass="7529">MLFYDGIFDGVPGFKSSFKFSYGDVFVLVTFNDLLGGLGKLKSSEKEERCVADFDPLDLSIRQAGRSP</sequence>
<dbReference type="Proteomes" id="UP000291084">
    <property type="component" value="Chromosome 7"/>
</dbReference>
<name>A0A0S3SJC6_PHAAN</name>